<reference evidence="1 2" key="1">
    <citation type="submission" date="2020-08" db="EMBL/GenBank/DDBJ databases">
        <title>Sequencing the genomes of 1000 actinobacteria strains.</title>
        <authorList>
            <person name="Klenk H.-P."/>
        </authorList>
    </citation>
    <scope>NUCLEOTIDE SEQUENCE [LARGE SCALE GENOMIC DNA]</scope>
    <source>
        <strain evidence="1 2">DSM 45362</strain>
    </source>
</reference>
<dbReference type="Proteomes" id="UP000587527">
    <property type="component" value="Unassembled WGS sequence"/>
</dbReference>
<evidence type="ECO:0000313" key="2">
    <source>
        <dbReference type="Proteomes" id="UP000587527"/>
    </source>
</evidence>
<dbReference type="AlphaFoldDB" id="A0A841BSU8"/>
<organism evidence="1 2">
    <name type="scientific">Allocatelliglobosispora scoriae</name>
    <dbReference type="NCBI Taxonomy" id="643052"/>
    <lineage>
        <taxon>Bacteria</taxon>
        <taxon>Bacillati</taxon>
        <taxon>Actinomycetota</taxon>
        <taxon>Actinomycetes</taxon>
        <taxon>Micromonosporales</taxon>
        <taxon>Micromonosporaceae</taxon>
        <taxon>Allocatelliglobosispora</taxon>
    </lineage>
</organism>
<keyword evidence="2" id="KW-1185">Reference proteome</keyword>
<comment type="caution">
    <text evidence="1">The sequence shown here is derived from an EMBL/GenBank/DDBJ whole genome shotgun (WGS) entry which is preliminary data.</text>
</comment>
<gene>
    <name evidence="1" type="ORF">F4553_003260</name>
</gene>
<sequence>MDGTLAQLIALALHGSVWLAEADRVEPPTLHGNSTFQHVGAVRFDGVTEACGDVASWLSYLSRDGASRIQVVMPDFADPPEDPSLPWHHRIGFVGGLPIGLLVQTQRGSELWRAGWEVGDRTSATPWLVTYSGEPTAMWAYCPPFGATWLELRSAVEEAAAFAGAHGMNPWGCVFAEALAQGVAERPLLAYPDMVPDHGVSLERRRLLALATRANVFGGMGSWNDAGFDDEAVRAEYEGISRRLFTSSMYALAAAVNVESDR</sequence>
<dbReference type="EMBL" id="JACHMN010000002">
    <property type="protein sequence ID" value="MBB5869881.1"/>
    <property type="molecule type" value="Genomic_DNA"/>
</dbReference>
<dbReference type="RefSeq" id="WP_184836841.1">
    <property type="nucleotide sequence ID" value="NZ_JACHMN010000002.1"/>
</dbReference>
<protein>
    <submittedName>
        <fullName evidence="1">Uncharacterized protein</fullName>
    </submittedName>
</protein>
<accession>A0A841BSU8</accession>
<name>A0A841BSU8_9ACTN</name>
<evidence type="ECO:0000313" key="1">
    <source>
        <dbReference type="EMBL" id="MBB5869881.1"/>
    </source>
</evidence>
<proteinExistence type="predicted"/>